<evidence type="ECO:0000313" key="2">
    <source>
        <dbReference type="Proteomes" id="UP000464597"/>
    </source>
</evidence>
<protein>
    <submittedName>
        <fullName evidence="1">Uncharacterized protein</fullName>
    </submittedName>
</protein>
<proteinExistence type="predicted"/>
<dbReference type="EMBL" id="CP047180">
    <property type="protein sequence ID" value="QHC61280.1"/>
    <property type="molecule type" value="Genomic_DNA"/>
</dbReference>
<dbReference type="RefSeq" id="WP_159421703.1">
    <property type="nucleotide sequence ID" value="NZ_CP047180.1"/>
</dbReference>
<reference evidence="2" key="1">
    <citation type="submission" date="2019-12" db="EMBL/GenBank/DDBJ databases">
        <title>Complete and draft genome sequences of new strains and members of some known species of the genus Rathayibacter isolated from plants.</title>
        <authorList>
            <person name="Tarlachkov S.V."/>
            <person name="Starodumova I.P."/>
            <person name="Dorofeeva L.V."/>
            <person name="Prisyazhnaya N.V."/>
            <person name="Leyn S."/>
            <person name="Zlamal J."/>
            <person name="Elan M."/>
            <person name="Osterman A.L."/>
            <person name="Nadler S."/>
            <person name="Subbotin S.A."/>
            <person name="Evtushenko L.I."/>
        </authorList>
    </citation>
    <scope>NUCLEOTIDE SEQUENCE [LARGE SCALE GENOMIC DNA]</scope>
    <source>
        <strain evidence="2">VKM Ac-2802</strain>
    </source>
</reference>
<dbReference type="Proteomes" id="UP000464597">
    <property type="component" value="Chromosome"/>
</dbReference>
<accession>A0ABX6GV21</accession>
<organism evidence="1 2">
    <name type="scientific">Rathayibacter festucae</name>
    <dbReference type="NCBI Taxonomy" id="110937"/>
    <lineage>
        <taxon>Bacteria</taxon>
        <taxon>Bacillati</taxon>
        <taxon>Actinomycetota</taxon>
        <taxon>Actinomycetes</taxon>
        <taxon>Micrococcales</taxon>
        <taxon>Microbacteriaceae</taxon>
        <taxon>Rathayibacter</taxon>
    </lineage>
</organism>
<sequence>MTHAVGSEQVEGRPGEVTTVCVGHPHAQTDRFIEVIAAMRPPRTLTIFHVMPLSDLHRHLIDGGEGHD</sequence>
<gene>
    <name evidence="1" type="ORF">GSU69_00220</name>
</gene>
<keyword evidence="2" id="KW-1185">Reference proteome</keyword>
<evidence type="ECO:0000313" key="1">
    <source>
        <dbReference type="EMBL" id="QHC61280.1"/>
    </source>
</evidence>
<name>A0ABX6GV21_9MICO</name>